<dbReference type="RefSeq" id="WP_395808762.1">
    <property type="nucleotide sequence ID" value="NZ_CP043494.1"/>
</dbReference>
<evidence type="ECO:0000313" key="1">
    <source>
        <dbReference type="EMBL" id="WNG50090.1"/>
    </source>
</evidence>
<dbReference type="Proteomes" id="UP001611383">
    <property type="component" value="Chromosome"/>
</dbReference>
<sequence length="189" mass="20402">MNFHPIAGVAWYAIGRIYESNDGKVQDLGYFAHLGGIEPLFDGSPGEATAFFTFRSTPFTVQTLQNGDLSVSLDATGTFTLYLQHEPRGDFSRPETFSQGEPIATFERLYTAVSTSVGPLASNLFSAALRSSVDFTHRGRTWNLARLIPEGISQLGTASTTELPPPPGYKRVLPFVGSALALGGNVRGR</sequence>
<protein>
    <submittedName>
        <fullName evidence="1">Uncharacterized protein</fullName>
    </submittedName>
</protein>
<name>A0ABY9X3Y6_9BACT</name>
<keyword evidence="2" id="KW-1185">Reference proteome</keyword>
<reference evidence="1 2" key="1">
    <citation type="submission" date="2019-08" db="EMBL/GenBank/DDBJ databases">
        <title>Archangium and Cystobacter genomes.</title>
        <authorList>
            <person name="Chen I.-C.K."/>
            <person name="Wielgoss S."/>
        </authorList>
    </citation>
    <scope>NUCLEOTIDE SEQUENCE [LARGE SCALE GENOMIC DNA]</scope>
    <source>
        <strain evidence="1 2">Cbm 6</strain>
    </source>
</reference>
<organism evidence="1 2">
    <name type="scientific">Archangium minus</name>
    <dbReference type="NCBI Taxonomy" id="83450"/>
    <lineage>
        <taxon>Bacteria</taxon>
        <taxon>Pseudomonadati</taxon>
        <taxon>Myxococcota</taxon>
        <taxon>Myxococcia</taxon>
        <taxon>Myxococcales</taxon>
        <taxon>Cystobacterineae</taxon>
        <taxon>Archangiaceae</taxon>
        <taxon>Archangium</taxon>
    </lineage>
</organism>
<accession>A0ABY9X3Y6</accession>
<proteinExistence type="predicted"/>
<gene>
    <name evidence="1" type="ORF">F0U60_42680</name>
</gene>
<dbReference type="EMBL" id="CP043494">
    <property type="protein sequence ID" value="WNG50090.1"/>
    <property type="molecule type" value="Genomic_DNA"/>
</dbReference>
<evidence type="ECO:0000313" key="2">
    <source>
        <dbReference type="Proteomes" id="UP001611383"/>
    </source>
</evidence>